<protein>
    <recommendedName>
        <fullName evidence="6">EamA domain-containing protein</fullName>
    </recommendedName>
</protein>
<dbReference type="OrthoDB" id="306876at2759"/>
<evidence type="ECO:0000256" key="3">
    <source>
        <dbReference type="ARBA" id="ARBA00022989"/>
    </source>
</evidence>
<dbReference type="OMA" id="QPYLRRH"/>
<organism evidence="7 8">
    <name type="scientific">Strongylocentrotus purpuratus</name>
    <name type="common">Purple sea urchin</name>
    <dbReference type="NCBI Taxonomy" id="7668"/>
    <lineage>
        <taxon>Eukaryota</taxon>
        <taxon>Metazoa</taxon>
        <taxon>Echinodermata</taxon>
        <taxon>Eleutherozoa</taxon>
        <taxon>Echinozoa</taxon>
        <taxon>Echinoidea</taxon>
        <taxon>Euechinoidea</taxon>
        <taxon>Echinacea</taxon>
        <taxon>Camarodonta</taxon>
        <taxon>Echinidea</taxon>
        <taxon>Strongylocentrotidae</taxon>
        <taxon>Strongylocentrotus</taxon>
    </lineage>
</organism>
<comment type="subcellular location">
    <subcellularLocation>
        <location evidence="1">Membrane</location>
        <topology evidence="1">Multi-pass membrane protein</topology>
    </subcellularLocation>
</comment>
<dbReference type="KEGG" id="spu:100893479"/>
<feature type="transmembrane region" description="Helical" evidence="5">
    <location>
        <begin position="31"/>
        <end position="48"/>
    </location>
</feature>
<sequence length="219" mass="23833">MPISTAKAIQYTAPIFAAFLGWLLLKESCSFVDTFLSFVSFGGVILVVQPPFVFQNVEGVEPIPDSTILGSILCLVNACLVGLTFVILRKLSIYGIPPVTVLIVYSIVGMIFSGALTTIFGQWTIPQCGLDRFTLIGNGILLLSVQFMEYIALKTERASTVGLIRSSDIIFSFILEFLIFDIRPNALTIVGAFVIMASLVGLTVKKGRNKEPISEDDDP</sequence>
<evidence type="ECO:0000259" key="6">
    <source>
        <dbReference type="Pfam" id="PF00892"/>
    </source>
</evidence>
<dbReference type="PANTHER" id="PTHR22911">
    <property type="entry name" value="ACYL-MALONYL CONDENSING ENZYME-RELATED"/>
    <property type="match status" value="1"/>
</dbReference>
<dbReference type="InterPro" id="IPR037185">
    <property type="entry name" value="EmrE-like"/>
</dbReference>
<evidence type="ECO:0000256" key="1">
    <source>
        <dbReference type="ARBA" id="ARBA00004141"/>
    </source>
</evidence>
<evidence type="ECO:0000256" key="2">
    <source>
        <dbReference type="ARBA" id="ARBA00022692"/>
    </source>
</evidence>
<feature type="transmembrane region" description="Helical" evidence="5">
    <location>
        <begin position="160"/>
        <end position="180"/>
    </location>
</feature>
<evidence type="ECO:0000313" key="7">
    <source>
        <dbReference type="EnsemblMetazoa" id="XP_030853986"/>
    </source>
</evidence>
<keyword evidence="8" id="KW-1185">Reference proteome</keyword>
<keyword evidence="3 5" id="KW-1133">Transmembrane helix</keyword>
<accession>A0A7M7PMK6</accession>
<dbReference type="Proteomes" id="UP000007110">
    <property type="component" value="Unassembled WGS sequence"/>
</dbReference>
<feature type="transmembrane region" description="Helical" evidence="5">
    <location>
        <begin position="100"/>
        <end position="121"/>
    </location>
</feature>
<dbReference type="SUPFAM" id="SSF103481">
    <property type="entry name" value="Multidrug resistance efflux transporter EmrE"/>
    <property type="match status" value="2"/>
</dbReference>
<dbReference type="InterPro" id="IPR000620">
    <property type="entry name" value="EamA_dom"/>
</dbReference>
<evidence type="ECO:0000313" key="8">
    <source>
        <dbReference type="Proteomes" id="UP000007110"/>
    </source>
</evidence>
<feature type="transmembrane region" description="Helical" evidence="5">
    <location>
        <begin position="133"/>
        <end position="153"/>
    </location>
</feature>
<dbReference type="GO" id="GO:0016020">
    <property type="term" value="C:membrane"/>
    <property type="evidence" value="ECO:0000318"/>
    <property type="project" value="GO_Central"/>
</dbReference>
<reference evidence="7" key="2">
    <citation type="submission" date="2021-01" db="UniProtKB">
        <authorList>
            <consortium name="EnsemblMetazoa"/>
        </authorList>
    </citation>
    <scope>IDENTIFICATION</scope>
</reference>
<feature type="transmembrane region" description="Helical" evidence="5">
    <location>
        <begin position="68"/>
        <end position="88"/>
    </location>
</feature>
<dbReference type="AlphaFoldDB" id="A0A7M7PMK6"/>
<keyword evidence="2 5" id="KW-0812">Transmembrane</keyword>
<dbReference type="Pfam" id="PF00892">
    <property type="entry name" value="EamA"/>
    <property type="match status" value="2"/>
</dbReference>
<proteinExistence type="predicted"/>
<evidence type="ECO:0000256" key="4">
    <source>
        <dbReference type="ARBA" id="ARBA00023136"/>
    </source>
</evidence>
<dbReference type="PANTHER" id="PTHR22911:SF6">
    <property type="entry name" value="SOLUTE CARRIER FAMILY 35 MEMBER G1"/>
    <property type="match status" value="1"/>
</dbReference>
<dbReference type="InParanoid" id="A0A7M7PMK6"/>
<dbReference type="EnsemblMetazoa" id="XM_030998126">
    <property type="protein sequence ID" value="XP_030853986"/>
    <property type="gene ID" value="LOC100893479"/>
</dbReference>
<feature type="domain" description="EamA" evidence="6">
    <location>
        <begin position="2"/>
        <end position="48"/>
    </location>
</feature>
<keyword evidence="4 5" id="KW-0472">Membrane</keyword>
<feature type="domain" description="EamA" evidence="6">
    <location>
        <begin position="69"/>
        <end position="202"/>
    </location>
</feature>
<dbReference type="GeneID" id="100893479"/>
<evidence type="ECO:0000256" key="5">
    <source>
        <dbReference type="SAM" id="Phobius"/>
    </source>
</evidence>
<feature type="transmembrane region" description="Helical" evidence="5">
    <location>
        <begin position="6"/>
        <end position="24"/>
    </location>
</feature>
<reference evidence="8" key="1">
    <citation type="submission" date="2015-02" db="EMBL/GenBank/DDBJ databases">
        <title>Genome sequencing for Strongylocentrotus purpuratus.</title>
        <authorList>
            <person name="Murali S."/>
            <person name="Liu Y."/>
            <person name="Vee V."/>
            <person name="English A."/>
            <person name="Wang M."/>
            <person name="Skinner E."/>
            <person name="Han Y."/>
            <person name="Muzny D.M."/>
            <person name="Worley K.C."/>
            <person name="Gibbs R.A."/>
        </authorList>
    </citation>
    <scope>NUCLEOTIDE SEQUENCE</scope>
</reference>
<name>A0A7M7PMK6_STRPU</name>
<dbReference type="RefSeq" id="XP_030853986.1">
    <property type="nucleotide sequence ID" value="XM_030998126.1"/>
</dbReference>
<feature type="transmembrane region" description="Helical" evidence="5">
    <location>
        <begin position="186"/>
        <end position="204"/>
    </location>
</feature>